<name>A0A5A7RH09_STRAF</name>
<feature type="compositionally biased region" description="Polar residues" evidence="1">
    <location>
        <begin position="150"/>
        <end position="172"/>
    </location>
</feature>
<feature type="signal peptide" evidence="2">
    <location>
        <begin position="1"/>
        <end position="25"/>
    </location>
</feature>
<dbReference type="EMBL" id="BKCP01012736">
    <property type="protein sequence ID" value="GER56439.1"/>
    <property type="molecule type" value="Genomic_DNA"/>
</dbReference>
<proteinExistence type="predicted"/>
<dbReference type="GO" id="GO:0016874">
    <property type="term" value="F:ligase activity"/>
    <property type="evidence" value="ECO:0007669"/>
    <property type="project" value="UniProtKB-KW"/>
</dbReference>
<sequence length="172" mass="18310">MDAWNNKKMAMAGTSTVAIINPLLAVVDAGAAGVEMGVLVDAFVKIAASDELGGKWRRNLLGHSATLALASLQAEGSWRRRVSCTPMLLTAALVPLWICCIMKQRQAGSLSLRLPTESQQSLLGAAALAVANGRHCVTFWNWAEHLPASDDSSCPPTKTATQRNATENRINA</sequence>
<organism evidence="3 4">
    <name type="scientific">Striga asiatica</name>
    <name type="common">Asiatic witchweed</name>
    <name type="synonym">Buchnera asiatica</name>
    <dbReference type="NCBI Taxonomy" id="4170"/>
    <lineage>
        <taxon>Eukaryota</taxon>
        <taxon>Viridiplantae</taxon>
        <taxon>Streptophyta</taxon>
        <taxon>Embryophyta</taxon>
        <taxon>Tracheophyta</taxon>
        <taxon>Spermatophyta</taxon>
        <taxon>Magnoliopsida</taxon>
        <taxon>eudicotyledons</taxon>
        <taxon>Gunneridae</taxon>
        <taxon>Pentapetalae</taxon>
        <taxon>asterids</taxon>
        <taxon>lamiids</taxon>
        <taxon>Lamiales</taxon>
        <taxon>Orobanchaceae</taxon>
        <taxon>Buchnereae</taxon>
        <taxon>Striga</taxon>
    </lineage>
</organism>
<keyword evidence="2" id="KW-0732">Signal</keyword>
<dbReference type="AlphaFoldDB" id="A0A5A7RH09"/>
<keyword evidence="4" id="KW-1185">Reference proteome</keyword>
<evidence type="ECO:0000313" key="3">
    <source>
        <dbReference type="EMBL" id="GER56439.1"/>
    </source>
</evidence>
<reference evidence="4" key="1">
    <citation type="journal article" date="2019" name="Curr. Biol.">
        <title>Genome Sequence of Striga asiatica Provides Insight into the Evolution of Plant Parasitism.</title>
        <authorList>
            <person name="Yoshida S."/>
            <person name="Kim S."/>
            <person name="Wafula E.K."/>
            <person name="Tanskanen J."/>
            <person name="Kim Y.M."/>
            <person name="Honaas L."/>
            <person name="Yang Z."/>
            <person name="Spallek T."/>
            <person name="Conn C.E."/>
            <person name="Ichihashi Y."/>
            <person name="Cheong K."/>
            <person name="Cui S."/>
            <person name="Der J.P."/>
            <person name="Gundlach H."/>
            <person name="Jiao Y."/>
            <person name="Hori C."/>
            <person name="Ishida J.K."/>
            <person name="Kasahara H."/>
            <person name="Kiba T."/>
            <person name="Kim M.S."/>
            <person name="Koo N."/>
            <person name="Laohavisit A."/>
            <person name="Lee Y.H."/>
            <person name="Lumba S."/>
            <person name="McCourt P."/>
            <person name="Mortimer J.C."/>
            <person name="Mutuku J.M."/>
            <person name="Nomura T."/>
            <person name="Sasaki-Sekimoto Y."/>
            <person name="Seto Y."/>
            <person name="Wang Y."/>
            <person name="Wakatake T."/>
            <person name="Sakakibara H."/>
            <person name="Demura T."/>
            <person name="Yamaguchi S."/>
            <person name="Yoneyama K."/>
            <person name="Manabe R.I."/>
            <person name="Nelson D.C."/>
            <person name="Schulman A.H."/>
            <person name="Timko M.P."/>
            <person name="dePamphilis C.W."/>
            <person name="Choi D."/>
            <person name="Shirasu K."/>
        </authorList>
    </citation>
    <scope>NUCLEOTIDE SEQUENCE [LARGE SCALE GENOMIC DNA]</scope>
    <source>
        <strain evidence="4">cv. UVA1</strain>
    </source>
</reference>
<feature type="region of interest" description="Disordered" evidence="1">
    <location>
        <begin position="149"/>
        <end position="172"/>
    </location>
</feature>
<dbReference type="Proteomes" id="UP000325081">
    <property type="component" value="Unassembled WGS sequence"/>
</dbReference>
<protein>
    <submittedName>
        <fullName evidence="3">Ubiquitin-protein ligase 1</fullName>
    </submittedName>
</protein>
<evidence type="ECO:0000256" key="1">
    <source>
        <dbReference type="SAM" id="MobiDB-lite"/>
    </source>
</evidence>
<evidence type="ECO:0000313" key="4">
    <source>
        <dbReference type="Proteomes" id="UP000325081"/>
    </source>
</evidence>
<feature type="chain" id="PRO_5022689003" evidence="2">
    <location>
        <begin position="26"/>
        <end position="172"/>
    </location>
</feature>
<keyword evidence="3" id="KW-0436">Ligase</keyword>
<accession>A0A5A7RH09</accession>
<gene>
    <name evidence="3" type="ORF">STAS_34169</name>
</gene>
<comment type="caution">
    <text evidence="3">The sequence shown here is derived from an EMBL/GenBank/DDBJ whole genome shotgun (WGS) entry which is preliminary data.</text>
</comment>
<evidence type="ECO:0000256" key="2">
    <source>
        <dbReference type="SAM" id="SignalP"/>
    </source>
</evidence>
<feature type="non-terminal residue" evidence="3">
    <location>
        <position position="172"/>
    </location>
</feature>